<dbReference type="InterPro" id="IPR012337">
    <property type="entry name" value="RNaseH-like_sf"/>
</dbReference>
<evidence type="ECO:0000259" key="1">
    <source>
        <dbReference type="Pfam" id="PF04937"/>
    </source>
</evidence>
<sequence>MGQYIASILSEEIEALGQNKVVAVVTDHAANMKKAWEILATKYPWILFKGCKTHMINLAAKDLAEKTNIANCLNQCSAIAKYFR</sequence>
<feature type="domain" description="DUF659" evidence="1">
    <location>
        <begin position="3"/>
        <end position="79"/>
    </location>
</feature>
<proteinExistence type="predicted"/>
<evidence type="ECO:0000313" key="2">
    <source>
        <dbReference type="Proteomes" id="UP000887574"/>
    </source>
</evidence>
<reference evidence="3" key="1">
    <citation type="submission" date="2022-11" db="UniProtKB">
        <authorList>
            <consortium name="WormBaseParasite"/>
        </authorList>
    </citation>
    <scope>IDENTIFICATION</scope>
</reference>
<accession>A0A915CZP7</accession>
<dbReference type="InterPro" id="IPR007021">
    <property type="entry name" value="DUF659"/>
</dbReference>
<name>A0A915CZP7_9BILA</name>
<dbReference type="Pfam" id="PF04937">
    <property type="entry name" value="DUF659"/>
    <property type="match status" value="1"/>
</dbReference>
<dbReference type="AlphaFoldDB" id="A0A915CZP7"/>
<dbReference type="SUPFAM" id="SSF53098">
    <property type="entry name" value="Ribonuclease H-like"/>
    <property type="match status" value="1"/>
</dbReference>
<dbReference type="WBParaSite" id="jg13951">
    <property type="protein sequence ID" value="jg13951"/>
    <property type="gene ID" value="jg13951"/>
</dbReference>
<dbReference type="Proteomes" id="UP000887574">
    <property type="component" value="Unplaced"/>
</dbReference>
<organism evidence="2 3">
    <name type="scientific">Ditylenchus dipsaci</name>
    <dbReference type="NCBI Taxonomy" id="166011"/>
    <lineage>
        <taxon>Eukaryota</taxon>
        <taxon>Metazoa</taxon>
        <taxon>Ecdysozoa</taxon>
        <taxon>Nematoda</taxon>
        <taxon>Chromadorea</taxon>
        <taxon>Rhabditida</taxon>
        <taxon>Tylenchina</taxon>
        <taxon>Tylenchomorpha</taxon>
        <taxon>Sphaerularioidea</taxon>
        <taxon>Anguinidae</taxon>
        <taxon>Anguininae</taxon>
        <taxon>Ditylenchus</taxon>
    </lineage>
</organism>
<evidence type="ECO:0000313" key="3">
    <source>
        <dbReference type="WBParaSite" id="jg13951"/>
    </source>
</evidence>
<protein>
    <submittedName>
        <fullName evidence="3">DUF659 domain-containing protein</fullName>
    </submittedName>
</protein>
<keyword evidence="2" id="KW-1185">Reference proteome</keyword>